<evidence type="ECO:0000256" key="2">
    <source>
        <dbReference type="ARBA" id="ARBA00023242"/>
    </source>
</evidence>
<dbReference type="SMART" id="SM00353">
    <property type="entry name" value="HLH"/>
    <property type="match status" value="1"/>
</dbReference>
<sequence length="340" mass="36777">MAETAGYPDNDAKPGLTPHNVADVGNSIHTNKRKRNSLDQGLNSSRPPPGDSVRSAFQRVSPGSANNTSGSGTDLSDQAAASFLAAHNAATNDDDMHHASNASLDFGLSQHGDHGLHQNGGANSSNAGDTAAAALAHYSMTVPQATELSFQTQTSGEGNSFSMGDHGVHQQQHGMPEFSLDALKTASQQQQSGNSATNESPPNTAGHKPPVGSEEWHKVRRDNHKEVERRRRETINEGINELAKIVPGCEKNKGSILQRAVQFITQLKENESQNIEKWTLEKLLTEQAITELSASCEKFKAEMQRAWDECEIYKRACQNAGIVPEEFKDRENNGNQNGDS</sequence>
<dbReference type="CDD" id="cd11398">
    <property type="entry name" value="bHLHzip_scCBP1"/>
    <property type="match status" value="1"/>
</dbReference>
<evidence type="ECO:0000313" key="5">
    <source>
        <dbReference type="EMBL" id="OCL08759.1"/>
    </source>
</evidence>
<organism evidence="5 6">
    <name type="scientific">Glonium stellatum</name>
    <dbReference type="NCBI Taxonomy" id="574774"/>
    <lineage>
        <taxon>Eukaryota</taxon>
        <taxon>Fungi</taxon>
        <taxon>Dikarya</taxon>
        <taxon>Ascomycota</taxon>
        <taxon>Pezizomycotina</taxon>
        <taxon>Dothideomycetes</taxon>
        <taxon>Pleosporomycetidae</taxon>
        <taxon>Gloniales</taxon>
        <taxon>Gloniaceae</taxon>
        <taxon>Glonium</taxon>
    </lineage>
</organism>
<proteinExistence type="predicted"/>
<dbReference type="GO" id="GO:0003700">
    <property type="term" value="F:DNA-binding transcription factor activity"/>
    <property type="evidence" value="ECO:0007669"/>
    <property type="project" value="InterPro"/>
</dbReference>
<evidence type="ECO:0000256" key="1">
    <source>
        <dbReference type="ARBA" id="ARBA00023125"/>
    </source>
</evidence>
<feature type="compositionally biased region" description="Polar residues" evidence="3">
    <location>
        <begin position="61"/>
        <end position="74"/>
    </location>
</feature>
<dbReference type="GO" id="GO:0003677">
    <property type="term" value="F:DNA binding"/>
    <property type="evidence" value="ECO:0007669"/>
    <property type="project" value="UniProtKB-KW"/>
</dbReference>
<keyword evidence="6" id="KW-1185">Reference proteome</keyword>
<feature type="compositionally biased region" description="Basic and acidic residues" evidence="3">
    <location>
        <begin position="223"/>
        <end position="232"/>
    </location>
</feature>
<feature type="compositionally biased region" description="Polar residues" evidence="3">
    <location>
        <begin position="185"/>
        <end position="203"/>
    </location>
</feature>
<feature type="domain" description="BHLH" evidence="4">
    <location>
        <begin position="219"/>
        <end position="267"/>
    </location>
</feature>
<feature type="region of interest" description="Disordered" evidence="3">
    <location>
        <begin position="104"/>
        <end position="128"/>
    </location>
</feature>
<dbReference type="SUPFAM" id="SSF47459">
    <property type="entry name" value="HLH, helix-loop-helix DNA-binding domain"/>
    <property type="match status" value="1"/>
</dbReference>
<dbReference type="PANTHER" id="PTHR47787">
    <property type="entry name" value="CENTROMERE-BINDING PROTEIN 1"/>
    <property type="match status" value="1"/>
</dbReference>
<name>A0A8E2JTB6_9PEZI</name>
<keyword evidence="1" id="KW-0238">DNA-binding</keyword>
<dbReference type="PANTHER" id="PTHR47787:SF1">
    <property type="entry name" value="CENTROMERE-BINDING PROTEIN 1"/>
    <property type="match status" value="1"/>
</dbReference>
<gene>
    <name evidence="5" type="ORF">AOQ84DRAFT_376462</name>
</gene>
<dbReference type="InterPro" id="IPR011598">
    <property type="entry name" value="bHLH_dom"/>
</dbReference>
<protein>
    <recommendedName>
        <fullName evidence="4">BHLH domain-containing protein</fullName>
    </recommendedName>
</protein>
<evidence type="ECO:0000259" key="4">
    <source>
        <dbReference type="PROSITE" id="PS50888"/>
    </source>
</evidence>
<feature type="region of interest" description="Disordered" evidence="3">
    <location>
        <begin position="152"/>
        <end position="232"/>
    </location>
</feature>
<feature type="compositionally biased region" description="Polar residues" evidence="3">
    <location>
        <begin position="152"/>
        <end position="162"/>
    </location>
</feature>
<dbReference type="Pfam" id="PF00010">
    <property type="entry name" value="HLH"/>
    <property type="match status" value="1"/>
</dbReference>
<dbReference type="GO" id="GO:0005634">
    <property type="term" value="C:nucleus"/>
    <property type="evidence" value="ECO:0007669"/>
    <property type="project" value="TreeGrafter"/>
</dbReference>
<dbReference type="AlphaFoldDB" id="A0A8E2JTB6"/>
<evidence type="ECO:0000256" key="3">
    <source>
        <dbReference type="SAM" id="MobiDB-lite"/>
    </source>
</evidence>
<accession>A0A8E2JTB6</accession>
<dbReference type="EMBL" id="KV749597">
    <property type="protein sequence ID" value="OCL08759.1"/>
    <property type="molecule type" value="Genomic_DNA"/>
</dbReference>
<dbReference type="GO" id="GO:0046983">
    <property type="term" value="F:protein dimerization activity"/>
    <property type="evidence" value="ECO:0007669"/>
    <property type="project" value="InterPro"/>
</dbReference>
<dbReference type="InterPro" id="IPR047206">
    <property type="entry name" value="bHLHzip_scCBP1-like"/>
</dbReference>
<feature type="region of interest" description="Disordered" evidence="3">
    <location>
        <begin position="1"/>
        <end position="74"/>
    </location>
</feature>
<dbReference type="Proteomes" id="UP000250140">
    <property type="component" value="Unassembled WGS sequence"/>
</dbReference>
<evidence type="ECO:0000313" key="6">
    <source>
        <dbReference type="Proteomes" id="UP000250140"/>
    </source>
</evidence>
<dbReference type="PROSITE" id="PS50888">
    <property type="entry name" value="BHLH"/>
    <property type="match status" value="1"/>
</dbReference>
<dbReference type="OrthoDB" id="71302at2759"/>
<dbReference type="InterPro" id="IPR036638">
    <property type="entry name" value="HLH_DNA-bd_sf"/>
</dbReference>
<keyword evidence="2" id="KW-0539">Nucleus</keyword>
<dbReference type="Gene3D" id="4.10.280.10">
    <property type="entry name" value="Helix-loop-helix DNA-binding domain"/>
    <property type="match status" value="1"/>
</dbReference>
<reference evidence="5 6" key="1">
    <citation type="journal article" date="2016" name="Nat. Commun.">
        <title>Ectomycorrhizal ecology is imprinted in the genome of the dominant symbiotic fungus Cenococcum geophilum.</title>
        <authorList>
            <consortium name="DOE Joint Genome Institute"/>
            <person name="Peter M."/>
            <person name="Kohler A."/>
            <person name="Ohm R.A."/>
            <person name="Kuo A."/>
            <person name="Krutzmann J."/>
            <person name="Morin E."/>
            <person name="Arend M."/>
            <person name="Barry K.W."/>
            <person name="Binder M."/>
            <person name="Choi C."/>
            <person name="Clum A."/>
            <person name="Copeland A."/>
            <person name="Grisel N."/>
            <person name="Haridas S."/>
            <person name="Kipfer T."/>
            <person name="LaButti K."/>
            <person name="Lindquist E."/>
            <person name="Lipzen A."/>
            <person name="Maire R."/>
            <person name="Meier B."/>
            <person name="Mihaltcheva S."/>
            <person name="Molinier V."/>
            <person name="Murat C."/>
            <person name="Poggeler S."/>
            <person name="Quandt C.A."/>
            <person name="Sperisen C."/>
            <person name="Tritt A."/>
            <person name="Tisserant E."/>
            <person name="Crous P.W."/>
            <person name="Henrissat B."/>
            <person name="Nehls U."/>
            <person name="Egli S."/>
            <person name="Spatafora J.W."/>
            <person name="Grigoriev I.V."/>
            <person name="Martin F.M."/>
        </authorList>
    </citation>
    <scope>NUCLEOTIDE SEQUENCE [LARGE SCALE GENOMIC DNA]</scope>
    <source>
        <strain evidence="5 6">CBS 207.34</strain>
    </source>
</reference>